<dbReference type="InterPro" id="IPR036390">
    <property type="entry name" value="WH_DNA-bd_sf"/>
</dbReference>
<dbReference type="OrthoDB" id="4164516at2"/>
<accession>A0A2N9JHX6</accession>
<dbReference type="SUPFAM" id="SSF46785">
    <property type="entry name" value="Winged helix' DNA-binding domain"/>
    <property type="match status" value="1"/>
</dbReference>
<name>A0A2N9JHX6_9ACTN</name>
<evidence type="ECO:0000256" key="2">
    <source>
        <dbReference type="ARBA" id="ARBA00023125"/>
    </source>
</evidence>
<dbReference type="Pfam" id="PF07729">
    <property type="entry name" value="FCD"/>
    <property type="match status" value="1"/>
</dbReference>
<dbReference type="Pfam" id="PF00392">
    <property type="entry name" value="GntR"/>
    <property type="match status" value="1"/>
</dbReference>
<dbReference type="GO" id="GO:0003677">
    <property type="term" value="F:DNA binding"/>
    <property type="evidence" value="ECO:0007669"/>
    <property type="project" value="UniProtKB-KW"/>
</dbReference>
<dbReference type="AlphaFoldDB" id="A0A2N9JHX6"/>
<evidence type="ECO:0000313" key="5">
    <source>
        <dbReference type="EMBL" id="SPD87162.1"/>
    </source>
</evidence>
<dbReference type="PANTHER" id="PTHR43537">
    <property type="entry name" value="TRANSCRIPTIONAL REGULATOR, GNTR FAMILY"/>
    <property type="match status" value="1"/>
</dbReference>
<dbReference type="InterPro" id="IPR008920">
    <property type="entry name" value="TF_FadR/GntR_C"/>
</dbReference>
<organism evidence="5 6">
    <name type="scientific">Micropruina glycogenica</name>
    <dbReference type="NCBI Taxonomy" id="75385"/>
    <lineage>
        <taxon>Bacteria</taxon>
        <taxon>Bacillati</taxon>
        <taxon>Actinomycetota</taxon>
        <taxon>Actinomycetes</taxon>
        <taxon>Propionibacteriales</taxon>
        <taxon>Nocardioidaceae</taxon>
        <taxon>Micropruina</taxon>
    </lineage>
</organism>
<keyword evidence="6" id="KW-1185">Reference proteome</keyword>
<dbReference type="PANTHER" id="PTHR43537:SF44">
    <property type="entry name" value="GNTR FAMILY REGULATORY PROTEIN"/>
    <property type="match status" value="1"/>
</dbReference>
<dbReference type="InterPro" id="IPR000524">
    <property type="entry name" value="Tscrpt_reg_HTH_GntR"/>
</dbReference>
<feature type="domain" description="HTH gntR-type" evidence="4">
    <location>
        <begin position="4"/>
        <end position="71"/>
    </location>
</feature>
<dbReference type="PROSITE" id="PS50949">
    <property type="entry name" value="HTH_GNTR"/>
    <property type="match status" value="1"/>
</dbReference>
<sequence length="244" mass="26902">MASAQLHQAALDEIGQEIVDGRHPVGSVLTLADLERRFMVSRTVAREIMRILESLGMVRSRRRVGITIRSRTNWNVLDPLVVRWRLRGAEHDRVLLDVTELRASLQPMAAELAARNATPEQRQRLIELADEIVRTSRQADRGATAEAELDFNTLLLRATANELFAGFSGMVRLVQRLDPKVSVEPGLVWAERYRRIAGAIAAGDGETARIASRAQVAQGLAAMAARVGPRPSLAEAPSTDDWSV</sequence>
<dbReference type="SUPFAM" id="SSF48008">
    <property type="entry name" value="GntR ligand-binding domain-like"/>
    <property type="match status" value="1"/>
</dbReference>
<keyword evidence="1" id="KW-0805">Transcription regulation</keyword>
<dbReference type="Gene3D" id="1.10.10.10">
    <property type="entry name" value="Winged helix-like DNA-binding domain superfamily/Winged helix DNA-binding domain"/>
    <property type="match status" value="1"/>
</dbReference>
<reference evidence="5 6" key="1">
    <citation type="submission" date="2018-02" db="EMBL/GenBank/DDBJ databases">
        <authorList>
            <person name="Cohen D.B."/>
            <person name="Kent A.D."/>
        </authorList>
    </citation>
    <scope>NUCLEOTIDE SEQUENCE [LARGE SCALE GENOMIC DNA]</scope>
    <source>
        <strain evidence="5">1</strain>
    </source>
</reference>
<dbReference type="InterPro" id="IPR011711">
    <property type="entry name" value="GntR_C"/>
</dbReference>
<protein>
    <submittedName>
        <fullName evidence="5">DNA-binding transcriptional regulator, FadR family</fullName>
    </submittedName>
</protein>
<dbReference type="RefSeq" id="WP_105185948.1">
    <property type="nucleotide sequence ID" value="NZ_BAAAGO010000040.1"/>
</dbReference>
<keyword evidence="2 5" id="KW-0238">DNA-binding</keyword>
<dbReference type="Proteomes" id="UP000238164">
    <property type="component" value="Chromosome 1"/>
</dbReference>
<evidence type="ECO:0000256" key="3">
    <source>
        <dbReference type="ARBA" id="ARBA00023163"/>
    </source>
</evidence>
<gene>
    <name evidence="5" type="ORF">MPLG2_2132</name>
</gene>
<dbReference type="SMART" id="SM00345">
    <property type="entry name" value="HTH_GNTR"/>
    <property type="match status" value="1"/>
</dbReference>
<dbReference type="SMART" id="SM00895">
    <property type="entry name" value="FCD"/>
    <property type="match status" value="1"/>
</dbReference>
<evidence type="ECO:0000256" key="1">
    <source>
        <dbReference type="ARBA" id="ARBA00023015"/>
    </source>
</evidence>
<dbReference type="EMBL" id="LT985188">
    <property type="protein sequence ID" value="SPD87162.1"/>
    <property type="molecule type" value="Genomic_DNA"/>
</dbReference>
<dbReference type="GO" id="GO:0003700">
    <property type="term" value="F:DNA-binding transcription factor activity"/>
    <property type="evidence" value="ECO:0007669"/>
    <property type="project" value="InterPro"/>
</dbReference>
<keyword evidence="3" id="KW-0804">Transcription</keyword>
<proteinExistence type="predicted"/>
<evidence type="ECO:0000313" key="6">
    <source>
        <dbReference type="Proteomes" id="UP000238164"/>
    </source>
</evidence>
<dbReference type="KEGG" id="mgg:MPLG2_2132"/>
<dbReference type="InterPro" id="IPR036388">
    <property type="entry name" value="WH-like_DNA-bd_sf"/>
</dbReference>
<evidence type="ECO:0000259" key="4">
    <source>
        <dbReference type="PROSITE" id="PS50949"/>
    </source>
</evidence>
<dbReference type="Gene3D" id="1.20.120.530">
    <property type="entry name" value="GntR ligand-binding domain-like"/>
    <property type="match status" value="1"/>
</dbReference>